<dbReference type="Gene3D" id="1.20.5.1930">
    <property type="match status" value="1"/>
</dbReference>
<evidence type="ECO:0000256" key="6">
    <source>
        <dbReference type="ARBA" id="ARBA00022777"/>
    </source>
</evidence>
<protein>
    <recommendedName>
        <fullName evidence="2">histidine kinase</fullName>
        <ecNumber evidence="2">2.7.13.3</ecNumber>
    </recommendedName>
</protein>
<dbReference type="InterPro" id="IPR050482">
    <property type="entry name" value="Sensor_HK_TwoCompSys"/>
</dbReference>
<sequence length="409" mass="42909">MLAHPPRPDGPGPNSRDVLVALAALVLDLTGYALSIPTDGGSFSVGVVTLFLVCAAPVVWHRRFPVGALAAVLVGQVALASVTVVAYRLPICLVVAVFSVARLRSARVTAAAAAGALLVLQLPGISEQEELAQAVCADVVGVGMTIAAGCAVRQWQRQLVVHRELLADHAVAAERRRIARELHDVVAHHITAMQLMAGGARKVLRHDADLAQDALQSLEDSGRLALAEMRQLLDVLRADDAPEGRPAAPQPDADDIPRVVAESRQAGVATDLRVDGAPRELPPTLGLTVFRIVQEALTNVRKHAGGARATVRLDYGGERLTVEVRNDGSGSAPVRGGRSGHGLVGMRERVALHGGTLETGSRPEGGFRVLATLPLPADTARPAHHGPAAAGTGHEDETPADHEHRTALR</sequence>
<dbReference type="AlphaFoldDB" id="A0A919DLI6"/>
<dbReference type="GO" id="GO:0000155">
    <property type="term" value="F:phosphorelay sensor kinase activity"/>
    <property type="evidence" value="ECO:0007669"/>
    <property type="project" value="InterPro"/>
</dbReference>
<dbReference type="GO" id="GO:0005524">
    <property type="term" value="F:ATP binding"/>
    <property type="evidence" value="ECO:0007669"/>
    <property type="project" value="UniProtKB-KW"/>
</dbReference>
<dbReference type="SMART" id="SM00387">
    <property type="entry name" value="HATPase_c"/>
    <property type="match status" value="1"/>
</dbReference>
<dbReference type="Gene3D" id="3.30.565.10">
    <property type="entry name" value="Histidine kinase-like ATPase, C-terminal domain"/>
    <property type="match status" value="1"/>
</dbReference>
<evidence type="ECO:0000256" key="2">
    <source>
        <dbReference type="ARBA" id="ARBA00012438"/>
    </source>
</evidence>
<evidence type="ECO:0000256" key="5">
    <source>
        <dbReference type="ARBA" id="ARBA00022741"/>
    </source>
</evidence>
<dbReference type="RefSeq" id="WP_190135946.1">
    <property type="nucleotide sequence ID" value="NZ_BNBT01000028.1"/>
</dbReference>
<evidence type="ECO:0000256" key="1">
    <source>
        <dbReference type="ARBA" id="ARBA00000085"/>
    </source>
</evidence>
<feature type="domain" description="Histidine kinase/HSP90-like ATPase" evidence="11">
    <location>
        <begin position="284"/>
        <end position="377"/>
    </location>
</feature>
<dbReference type="EMBL" id="BNBT01000028">
    <property type="protein sequence ID" value="GHE54437.1"/>
    <property type="molecule type" value="Genomic_DNA"/>
</dbReference>
<dbReference type="PANTHER" id="PTHR24421:SF10">
    <property type="entry name" value="NITRATE_NITRITE SENSOR PROTEIN NARQ"/>
    <property type="match status" value="1"/>
</dbReference>
<comment type="catalytic activity">
    <reaction evidence="1">
        <text>ATP + protein L-histidine = ADP + protein N-phospho-L-histidine.</text>
        <dbReference type="EC" id="2.7.13.3"/>
    </reaction>
</comment>
<proteinExistence type="predicted"/>
<gene>
    <name evidence="12" type="ORF">GCM10018785_24780</name>
</gene>
<reference evidence="12" key="2">
    <citation type="submission" date="2020-09" db="EMBL/GenBank/DDBJ databases">
        <authorList>
            <person name="Sun Q."/>
            <person name="Ohkuma M."/>
        </authorList>
    </citation>
    <scope>NUCLEOTIDE SEQUENCE</scope>
    <source>
        <strain evidence="12">JCM 4784</strain>
    </source>
</reference>
<accession>A0A919DLI6</accession>
<keyword evidence="5" id="KW-0547">Nucleotide-binding</keyword>
<reference evidence="12" key="1">
    <citation type="journal article" date="2014" name="Int. J. Syst. Evol. Microbiol.">
        <title>Complete genome sequence of Corynebacterium casei LMG S-19264T (=DSM 44701T), isolated from a smear-ripened cheese.</title>
        <authorList>
            <consortium name="US DOE Joint Genome Institute (JGI-PGF)"/>
            <person name="Walter F."/>
            <person name="Albersmeier A."/>
            <person name="Kalinowski J."/>
            <person name="Ruckert C."/>
        </authorList>
    </citation>
    <scope>NUCLEOTIDE SEQUENCE</scope>
    <source>
        <strain evidence="12">JCM 4784</strain>
    </source>
</reference>
<dbReference type="CDD" id="cd16917">
    <property type="entry name" value="HATPase_UhpB-NarQ-NarX-like"/>
    <property type="match status" value="1"/>
</dbReference>
<evidence type="ECO:0000256" key="7">
    <source>
        <dbReference type="ARBA" id="ARBA00022840"/>
    </source>
</evidence>
<dbReference type="InterPro" id="IPR011712">
    <property type="entry name" value="Sig_transdc_His_kin_sub3_dim/P"/>
</dbReference>
<keyword evidence="10" id="KW-0812">Transmembrane</keyword>
<dbReference type="InterPro" id="IPR036890">
    <property type="entry name" value="HATPase_C_sf"/>
</dbReference>
<evidence type="ECO:0000256" key="9">
    <source>
        <dbReference type="SAM" id="MobiDB-lite"/>
    </source>
</evidence>
<evidence type="ECO:0000313" key="13">
    <source>
        <dbReference type="Proteomes" id="UP000608024"/>
    </source>
</evidence>
<keyword evidence="10" id="KW-0472">Membrane</keyword>
<evidence type="ECO:0000259" key="11">
    <source>
        <dbReference type="SMART" id="SM00387"/>
    </source>
</evidence>
<evidence type="ECO:0000256" key="3">
    <source>
        <dbReference type="ARBA" id="ARBA00022553"/>
    </source>
</evidence>
<name>A0A919DLI6_9ACTN</name>
<feature type="transmembrane region" description="Helical" evidence="10">
    <location>
        <begin position="66"/>
        <end position="87"/>
    </location>
</feature>
<keyword evidence="10" id="KW-1133">Transmembrane helix</keyword>
<dbReference type="SUPFAM" id="SSF55874">
    <property type="entry name" value="ATPase domain of HSP90 chaperone/DNA topoisomerase II/histidine kinase"/>
    <property type="match status" value="1"/>
</dbReference>
<keyword evidence="6" id="KW-0418">Kinase</keyword>
<dbReference type="EC" id="2.7.13.3" evidence="2"/>
<dbReference type="GO" id="GO:0016020">
    <property type="term" value="C:membrane"/>
    <property type="evidence" value="ECO:0007669"/>
    <property type="project" value="InterPro"/>
</dbReference>
<keyword evidence="13" id="KW-1185">Reference proteome</keyword>
<feature type="compositionally biased region" description="Basic and acidic residues" evidence="9">
    <location>
        <begin position="393"/>
        <end position="409"/>
    </location>
</feature>
<organism evidence="12 13">
    <name type="scientific">Streptomyces longispororuber</name>
    <dbReference type="NCBI Taxonomy" id="68230"/>
    <lineage>
        <taxon>Bacteria</taxon>
        <taxon>Bacillati</taxon>
        <taxon>Actinomycetota</taxon>
        <taxon>Actinomycetes</taxon>
        <taxon>Kitasatosporales</taxon>
        <taxon>Streptomycetaceae</taxon>
        <taxon>Streptomyces</taxon>
    </lineage>
</organism>
<dbReference type="InterPro" id="IPR003594">
    <property type="entry name" value="HATPase_dom"/>
</dbReference>
<keyword evidence="4" id="KW-0808">Transferase</keyword>
<dbReference type="Pfam" id="PF07730">
    <property type="entry name" value="HisKA_3"/>
    <property type="match status" value="1"/>
</dbReference>
<dbReference type="PANTHER" id="PTHR24421">
    <property type="entry name" value="NITRATE/NITRITE SENSOR PROTEIN NARX-RELATED"/>
    <property type="match status" value="1"/>
</dbReference>
<evidence type="ECO:0000313" key="12">
    <source>
        <dbReference type="EMBL" id="GHE54437.1"/>
    </source>
</evidence>
<dbReference type="GO" id="GO:0046983">
    <property type="term" value="F:protein dimerization activity"/>
    <property type="evidence" value="ECO:0007669"/>
    <property type="project" value="InterPro"/>
</dbReference>
<dbReference type="Pfam" id="PF02518">
    <property type="entry name" value="HATPase_c"/>
    <property type="match status" value="1"/>
</dbReference>
<comment type="caution">
    <text evidence="12">The sequence shown here is derived from an EMBL/GenBank/DDBJ whole genome shotgun (WGS) entry which is preliminary data.</text>
</comment>
<evidence type="ECO:0000256" key="8">
    <source>
        <dbReference type="ARBA" id="ARBA00023012"/>
    </source>
</evidence>
<keyword evidence="3" id="KW-0597">Phosphoprotein</keyword>
<feature type="region of interest" description="Disordered" evidence="9">
    <location>
        <begin position="377"/>
        <end position="409"/>
    </location>
</feature>
<evidence type="ECO:0000256" key="4">
    <source>
        <dbReference type="ARBA" id="ARBA00022679"/>
    </source>
</evidence>
<keyword evidence="8" id="KW-0902">Two-component regulatory system</keyword>
<keyword evidence="7" id="KW-0067">ATP-binding</keyword>
<evidence type="ECO:0000256" key="10">
    <source>
        <dbReference type="SAM" id="Phobius"/>
    </source>
</evidence>
<dbReference type="Proteomes" id="UP000608024">
    <property type="component" value="Unassembled WGS sequence"/>
</dbReference>
<feature type="transmembrane region" description="Helical" evidence="10">
    <location>
        <begin position="43"/>
        <end position="60"/>
    </location>
</feature>